<organism evidence="1 2">
    <name type="scientific">Trichonephila clavata</name>
    <name type="common">Joro spider</name>
    <name type="synonym">Nephila clavata</name>
    <dbReference type="NCBI Taxonomy" id="2740835"/>
    <lineage>
        <taxon>Eukaryota</taxon>
        <taxon>Metazoa</taxon>
        <taxon>Ecdysozoa</taxon>
        <taxon>Arthropoda</taxon>
        <taxon>Chelicerata</taxon>
        <taxon>Arachnida</taxon>
        <taxon>Araneae</taxon>
        <taxon>Araneomorphae</taxon>
        <taxon>Entelegynae</taxon>
        <taxon>Araneoidea</taxon>
        <taxon>Nephilidae</taxon>
        <taxon>Trichonephila</taxon>
    </lineage>
</organism>
<dbReference type="Proteomes" id="UP000887116">
    <property type="component" value="Unassembled WGS sequence"/>
</dbReference>
<evidence type="ECO:0000313" key="1">
    <source>
        <dbReference type="EMBL" id="GFQ77934.1"/>
    </source>
</evidence>
<evidence type="ECO:0000313" key="2">
    <source>
        <dbReference type="Proteomes" id="UP000887116"/>
    </source>
</evidence>
<comment type="caution">
    <text evidence="1">The sequence shown here is derived from an EMBL/GenBank/DDBJ whole genome shotgun (WGS) entry which is preliminary data.</text>
</comment>
<reference evidence="1" key="1">
    <citation type="submission" date="2020-07" db="EMBL/GenBank/DDBJ databases">
        <title>Multicomponent nature underlies the extraordinary mechanical properties of spider dragline silk.</title>
        <authorList>
            <person name="Kono N."/>
            <person name="Nakamura H."/>
            <person name="Mori M."/>
            <person name="Yoshida Y."/>
            <person name="Ohtoshi R."/>
            <person name="Malay A.D."/>
            <person name="Moran D.A.P."/>
            <person name="Tomita M."/>
            <person name="Numata K."/>
            <person name="Arakawa K."/>
        </authorList>
    </citation>
    <scope>NUCLEOTIDE SEQUENCE</scope>
</reference>
<dbReference type="EMBL" id="BMAO01011949">
    <property type="protein sequence ID" value="GFQ77934.1"/>
    <property type="molecule type" value="Genomic_DNA"/>
</dbReference>
<sequence length="98" mass="11003">MPVDSVNDLVVIIVIPGNQINATQESCEEGAPFILALTVSCSVATIVRKADSRDFSVTPWRYIRRQSVYIICVYPGDELTKNVYYNCESVNERIRNSS</sequence>
<proteinExistence type="predicted"/>
<keyword evidence="2" id="KW-1185">Reference proteome</keyword>
<protein>
    <submittedName>
        <fullName evidence="1">Uncharacterized protein</fullName>
    </submittedName>
</protein>
<accession>A0A8X6H1C5</accession>
<name>A0A8X6H1C5_TRICU</name>
<dbReference type="AlphaFoldDB" id="A0A8X6H1C5"/>
<gene>
    <name evidence="1" type="ORF">TNCT_736461</name>
</gene>